<evidence type="ECO:0000256" key="2">
    <source>
        <dbReference type="ARBA" id="ARBA00008806"/>
    </source>
</evidence>
<dbReference type="SUPFAM" id="SSF52540">
    <property type="entry name" value="P-loop containing nucleoside triphosphate hydrolases"/>
    <property type="match status" value="2"/>
</dbReference>
<proteinExistence type="inferred from homology"/>
<dbReference type="InterPro" id="IPR003688">
    <property type="entry name" value="TraG/VirD4"/>
</dbReference>
<dbReference type="AlphaFoldDB" id="A0AAC9NMT6"/>
<sequence>MLDIAKFFKKRKYLSHSYSYDIDGEDLPEKNKKLNKKALVISISSSLFIFFVFNYLSASYKQLILAFSEQNSTSLIDLFNADWSTSFSIINILTPVFSTQIYLTLLLIGMLLSLFIYSKLNYKSEKEIAYGQKGDSRFTTIEEIQEQYPSIPEKGKKFSGIGGIPISHYRDKYFIDVDTVNTCILGVSRSGKGEIEITPFIDILSRAEIPSSMVLNDPKGELFAGSKDTLEKRGYDVQVLNLQDPLQSMSYNPLQLVIEAWLQGNEQEAGKRANSIAFTLYNDPNAGENAFFNDGAQNAVTAIILALVEYCVENNCPEKITMYNVAEMLNELGTLYYKENEDDFTEKNALDEYFKNLPQGHVAKKRYGSTSFAGEKTRGSILSTANQGLQPFVDPLFAKMTSANSIDLKQVGFQKSLIGQLEKSFTNKRIDISFHRNDKEKTLIGNHRVKVKGEGMYSLNFNDTLQDGDLILIKYKEEDGNHKLIYRIKFDHEKDSEGNVTYQKKEGNEQLPEYKREVTIEEMVNTFPHVKQKLQMKYSDKPTAVFMIIPDYDSSNHTLASIFTKQLYTELAANCAETKGKKCFTRVQFILDEFGNMPPIDDMDQVMTVCLGRNILFNLVVQSYSQIKRKYGESFEAIKENCQNHIYIMSGNEDTIEELSKKAGHTTLISQSSNESHLEVDNKITKSADQQRIITTDRLRQLIEGETLVIRSLHRQDNDRKKVRPYPIFNTRDTNMPYRWQFLSNWLDTSKDLNDIDILSEHTDLDLRDLYVNFGDFILDDNARYNYEEINQSFSKKEKQPQPEVTDMTDEESVVKEIASFLDDSSLDESEEASFLKDMIKVYEESKELPENSTLIRLTLRINDQKIISKIRELTQVRES</sequence>
<dbReference type="InterPro" id="IPR027417">
    <property type="entry name" value="P-loop_NTPase"/>
</dbReference>
<dbReference type="CDD" id="cd01127">
    <property type="entry name" value="TrwB_TraG_TraD_VirD4"/>
    <property type="match status" value="2"/>
</dbReference>
<keyword evidence="9" id="KW-0614">Plasmid</keyword>
<reference evidence="9 10" key="1">
    <citation type="submission" date="2016-11" db="EMBL/GenBank/DDBJ databases">
        <title>Complete genome sequencing of Virgibacillus halodenitrificans PDB-F2.</title>
        <authorList>
            <person name="Sun Z."/>
            <person name="Zhou Y."/>
            <person name="Li H."/>
        </authorList>
    </citation>
    <scope>NUCLEOTIDE SEQUENCE [LARGE SCALE GENOMIC DNA]</scope>
    <source>
        <strain evidence="9 10">PDB-F2</strain>
        <plasmid evidence="9 10">unnamed1</plasmid>
    </source>
</reference>
<evidence type="ECO:0000313" key="10">
    <source>
        <dbReference type="Proteomes" id="UP000182945"/>
    </source>
</evidence>
<evidence type="ECO:0000256" key="5">
    <source>
        <dbReference type="ARBA" id="ARBA00022989"/>
    </source>
</evidence>
<evidence type="ECO:0000259" key="8">
    <source>
        <dbReference type="Pfam" id="PF12696"/>
    </source>
</evidence>
<protein>
    <submittedName>
        <fullName evidence="9">Conjugal transfer protein</fullName>
    </submittedName>
</protein>
<accession>A0AAC9NMT6</accession>
<dbReference type="InterPro" id="IPR051539">
    <property type="entry name" value="T4SS-coupling_protein"/>
</dbReference>
<evidence type="ECO:0000313" key="9">
    <source>
        <dbReference type="EMBL" id="APC50393.1"/>
    </source>
</evidence>
<keyword evidence="6 7" id="KW-0472">Membrane</keyword>
<dbReference type="KEGG" id="vhl:BME96_19110"/>
<dbReference type="EMBL" id="CP017963">
    <property type="protein sequence ID" value="APC50393.1"/>
    <property type="molecule type" value="Genomic_DNA"/>
</dbReference>
<comment type="similarity">
    <text evidence="2">Belongs to the VirD4/TraG family.</text>
</comment>
<keyword evidence="4 7" id="KW-0812">Transmembrane</keyword>
<keyword evidence="3" id="KW-1003">Cell membrane</keyword>
<dbReference type="RefSeq" id="WP_071650113.1">
    <property type="nucleotide sequence ID" value="NZ_CP017963.1"/>
</dbReference>
<comment type="subcellular location">
    <subcellularLocation>
        <location evidence="1">Cell membrane</location>
        <topology evidence="1">Multi-pass membrane protein</topology>
    </subcellularLocation>
</comment>
<dbReference type="GeneID" id="71516524"/>
<dbReference type="InterPro" id="IPR032689">
    <property type="entry name" value="TraG-D_C"/>
</dbReference>
<evidence type="ECO:0000256" key="4">
    <source>
        <dbReference type="ARBA" id="ARBA00022692"/>
    </source>
</evidence>
<evidence type="ECO:0000256" key="1">
    <source>
        <dbReference type="ARBA" id="ARBA00004651"/>
    </source>
</evidence>
<dbReference type="NCBIfam" id="NF045973">
    <property type="entry name" value="conju_CD1115"/>
    <property type="match status" value="1"/>
</dbReference>
<feature type="domain" description="TraD/TraG TraM recognition site" evidence="8">
    <location>
        <begin position="586"/>
        <end position="702"/>
    </location>
</feature>
<dbReference type="Pfam" id="PF12696">
    <property type="entry name" value="TraG-D_C"/>
    <property type="match status" value="1"/>
</dbReference>
<geneLocation type="plasmid" evidence="9 10">
    <name>unnamed1</name>
</geneLocation>
<dbReference type="GO" id="GO:0005886">
    <property type="term" value="C:plasma membrane"/>
    <property type="evidence" value="ECO:0007669"/>
    <property type="project" value="UniProtKB-SubCell"/>
</dbReference>
<dbReference type="PANTHER" id="PTHR37937">
    <property type="entry name" value="CONJUGATIVE TRANSFER: DNA TRANSPORT"/>
    <property type="match status" value="1"/>
</dbReference>
<evidence type="ECO:0000256" key="7">
    <source>
        <dbReference type="SAM" id="Phobius"/>
    </source>
</evidence>
<dbReference type="Gene3D" id="3.40.50.300">
    <property type="entry name" value="P-loop containing nucleotide triphosphate hydrolases"/>
    <property type="match status" value="1"/>
</dbReference>
<evidence type="ECO:0000256" key="3">
    <source>
        <dbReference type="ARBA" id="ARBA00022475"/>
    </source>
</evidence>
<organism evidence="9 10">
    <name type="scientific">Virgibacillus halodenitrificans</name>
    <name type="common">Bacillus halodenitrificans</name>
    <dbReference type="NCBI Taxonomy" id="1482"/>
    <lineage>
        <taxon>Bacteria</taxon>
        <taxon>Bacillati</taxon>
        <taxon>Bacillota</taxon>
        <taxon>Bacilli</taxon>
        <taxon>Bacillales</taxon>
        <taxon>Bacillaceae</taxon>
        <taxon>Virgibacillus</taxon>
    </lineage>
</organism>
<evidence type="ECO:0000256" key="6">
    <source>
        <dbReference type="ARBA" id="ARBA00023136"/>
    </source>
</evidence>
<keyword evidence="5 7" id="KW-1133">Transmembrane helix</keyword>
<dbReference type="Pfam" id="PF02534">
    <property type="entry name" value="T4SS-DNA_transf"/>
    <property type="match status" value="1"/>
</dbReference>
<name>A0AAC9NMT6_VIRHA</name>
<dbReference type="Proteomes" id="UP000182945">
    <property type="component" value="Plasmid unnamed1"/>
</dbReference>
<gene>
    <name evidence="9" type="ORF">BME96_19110</name>
</gene>
<feature type="transmembrane region" description="Helical" evidence="7">
    <location>
        <begin position="38"/>
        <end position="56"/>
    </location>
</feature>
<dbReference type="PANTHER" id="PTHR37937:SF1">
    <property type="entry name" value="CONJUGATIVE TRANSFER: DNA TRANSPORT"/>
    <property type="match status" value="1"/>
</dbReference>